<gene>
    <name evidence="2" type="ORF">NCTC9428_04385</name>
</gene>
<accession>A0A448E0W1</accession>
<evidence type="ECO:0000256" key="1">
    <source>
        <dbReference type="SAM" id="Phobius"/>
    </source>
</evidence>
<keyword evidence="1" id="KW-0472">Membrane</keyword>
<sequence length="262" mass="28153">MDFLRLLVFFAAWGLMWRWVVKSRGSWNLFFGNLVGVAGGFIVAMVLLAITFSLFPDKTPARPIEADAQTSQQISPVTDTQISAPEEPAAVAAKPILPPAPVATPAPVTAAEVVAAAPADAARKTEPPESALLPDYRARSQKTLSENLIVKDFNDTDRAVIDAKRQAAGTGADADRSYMAVVMCIPPLQEALRFPSTERVIGPPFKATRQHDQIYNVTAVISADNMLAATVAYRYSCSVQAVPGAGDTEWKLVDLALTPTSR</sequence>
<keyword evidence="1" id="KW-0812">Transmembrane</keyword>
<keyword evidence="1" id="KW-1133">Transmembrane helix</keyword>
<evidence type="ECO:0000313" key="2">
    <source>
        <dbReference type="EMBL" id="VEF12723.1"/>
    </source>
</evidence>
<protein>
    <submittedName>
        <fullName evidence="2">Uncharacterized protein</fullName>
    </submittedName>
</protein>
<dbReference type="Proteomes" id="UP000281909">
    <property type="component" value="Chromosome"/>
</dbReference>
<feature type="transmembrane region" description="Helical" evidence="1">
    <location>
        <begin position="33"/>
        <end position="55"/>
    </location>
</feature>
<dbReference type="EMBL" id="LR134318">
    <property type="protein sequence ID" value="VEF12723.1"/>
    <property type="molecule type" value="Genomic_DNA"/>
</dbReference>
<dbReference type="AlphaFoldDB" id="A0A448E0W1"/>
<name>A0A448E0W1_PSEFL</name>
<proteinExistence type="predicted"/>
<reference evidence="2 3" key="1">
    <citation type="submission" date="2018-12" db="EMBL/GenBank/DDBJ databases">
        <authorList>
            <consortium name="Pathogen Informatics"/>
        </authorList>
    </citation>
    <scope>NUCLEOTIDE SEQUENCE [LARGE SCALE GENOMIC DNA]</scope>
    <source>
        <strain evidence="2 3">NCTC9428</strain>
    </source>
</reference>
<evidence type="ECO:0000313" key="3">
    <source>
        <dbReference type="Proteomes" id="UP000281909"/>
    </source>
</evidence>
<organism evidence="2 3">
    <name type="scientific">Pseudomonas fluorescens</name>
    <dbReference type="NCBI Taxonomy" id="294"/>
    <lineage>
        <taxon>Bacteria</taxon>
        <taxon>Pseudomonadati</taxon>
        <taxon>Pseudomonadota</taxon>
        <taxon>Gammaproteobacteria</taxon>
        <taxon>Pseudomonadales</taxon>
        <taxon>Pseudomonadaceae</taxon>
        <taxon>Pseudomonas</taxon>
    </lineage>
</organism>